<feature type="compositionally biased region" description="Basic and acidic residues" evidence="1">
    <location>
        <begin position="1"/>
        <end position="33"/>
    </location>
</feature>
<feature type="non-terminal residue" evidence="2">
    <location>
        <position position="137"/>
    </location>
</feature>
<evidence type="ECO:0000313" key="3">
    <source>
        <dbReference type="Proteomes" id="UP000727407"/>
    </source>
</evidence>
<name>A0A8J4X185_CLAMG</name>
<comment type="caution">
    <text evidence="2">The sequence shown here is derived from an EMBL/GenBank/DDBJ whole genome shotgun (WGS) entry which is preliminary data.</text>
</comment>
<gene>
    <name evidence="2" type="ORF">DAT39_020314</name>
</gene>
<organism evidence="2 3">
    <name type="scientific">Clarias magur</name>
    <name type="common">Asian catfish</name>
    <name type="synonym">Macropteronotus magur</name>
    <dbReference type="NCBI Taxonomy" id="1594786"/>
    <lineage>
        <taxon>Eukaryota</taxon>
        <taxon>Metazoa</taxon>
        <taxon>Chordata</taxon>
        <taxon>Craniata</taxon>
        <taxon>Vertebrata</taxon>
        <taxon>Euteleostomi</taxon>
        <taxon>Actinopterygii</taxon>
        <taxon>Neopterygii</taxon>
        <taxon>Teleostei</taxon>
        <taxon>Ostariophysi</taxon>
        <taxon>Siluriformes</taxon>
        <taxon>Clariidae</taxon>
        <taxon>Clarias</taxon>
    </lineage>
</organism>
<proteinExistence type="predicted"/>
<feature type="region of interest" description="Disordered" evidence="1">
    <location>
        <begin position="111"/>
        <end position="137"/>
    </location>
</feature>
<evidence type="ECO:0000313" key="2">
    <source>
        <dbReference type="EMBL" id="KAF5889983.1"/>
    </source>
</evidence>
<evidence type="ECO:0000256" key="1">
    <source>
        <dbReference type="SAM" id="MobiDB-lite"/>
    </source>
</evidence>
<dbReference type="Proteomes" id="UP000727407">
    <property type="component" value="Unassembled WGS sequence"/>
</dbReference>
<dbReference type="AlphaFoldDB" id="A0A8J4X185"/>
<dbReference type="EMBL" id="QNUK01000741">
    <property type="protein sequence ID" value="KAF5889983.1"/>
    <property type="molecule type" value="Genomic_DNA"/>
</dbReference>
<accession>A0A8J4X185</accession>
<reference evidence="2" key="1">
    <citation type="submission" date="2020-07" db="EMBL/GenBank/DDBJ databases">
        <title>Clarias magur genome sequencing, assembly and annotation.</title>
        <authorList>
            <person name="Kushwaha B."/>
            <person name="Kumar R."/>
            <person name="Das P."/>
            <person name="Joshi C.G."/>
            <person name="Kumar D."/>
            <person name="Nagpure N.S."/>
            <person name="Pandey M."/>
            <person name="Agarwal S."/>
            <person name="Srivastava S."/>
            <person name="Singh M."/>
            <person name="Sahoo L."/>
            <person name="Jayasankar P."/>
            <person name="Meher P.K."/>
            <person name="Koringa P.G."/>
            <person name="Iquebal M.A."/>
            <person name="Das S.P."/>
            <person name="Bit A."/>
            <person name="Patnaik S."/>
            <person name="Patel N."/>
            <person name="Shah T.M."/>
            <person name="Hinsu A."/>
            <person name="Jena J.K."/>
        </authorList>
    </citation>
    <scope>NUCLEOTIDE SEQUENCE</scope>
    <source>
        <strain evidence="2">CIFAMagur01</strain>
        <tissue evidence="2">Testis</tissue>
    </source>
</reference>
<protein>
    <submittedName>
        <fullName evidence="2">Semaphorin-3C</fullName>
    </submittedName>
</protein>
<feature type="region of interest" description="Disordered" evidence="1">
    <location>
        <begin position="1"/>
        <end position="54"/>
    </location>
</feature>
<sequence>MEKEDQGRDEAKDVISEENLEKDCRSTGIAHEEMETEETTGVTIETRDDTEQKTTATQSRILTWMAAHLEDVHNLLLQTALNPIIQHMQKHQSRPHMCHCISEKLKKQKLDNRLSSEPLDEDEEPLNSGKCSWSDWR</sequence>
<keyword evidence="3" id="KW-1185">Reference proteome</keyword>